<evidence type="ECO:0000313" key="3">
    <source>
        <dbReference type="EMBL" id="AKU95233.1"/>
    </source>
</evidence>
<proteinExistence type="predicted"/>
<protein>
    <submittedName>
        <fullName evidence="3">BNR repeat domain protein</fullName>
    </submittedName>
</protein>
<dbReference type="PROSITE" id="PS51257">
    <property type="entry name" value="PROKAR_LIPOPROTEIN"/>
    <property type="match status" value="1"/>
</dbReference>
<keyword evidence="2" id="KW-0732">Signal</keyword>
<dbReference type="EMBL" id="CP012333">
    <property type="protein sequence ID" value="AKU95233.1"/>
    <property type="molecule type" value="Genomic_DNA"/>
</dbReference>
<dbReference type="GO" id="GO:0005737">
    <property type="term" value="C:cytoplasm"/>
    <property type="evidence" value="ECO:0007669"/>
    <property type="project" value="TreeGrafter"/>
</dbReference>
<feature type="chain" id="PRO_5005466087" evidence="2">
    <location>
        <begin position="25"/>
        <end position="426"/>
    </location>
</feature>
<dbReference type="GO" id="GO:0005085">
    <property type="term" value="F:guanyl-nucleotide exchange factor activity"/>
    <property type="evidence" value="ECO:0007669"/>
    <property type="project" value="TreeGrafter"/>
</dbReference>
<name>A0A0K1PNZ0_9BACT</name>
<gene>
    <name evidence="3" type="ORF">AKJ09_01897</name>
</gene>
<dbReference type="STRING" id="1391654.AKJ09_01897"/>
<dbReference type="InterPro" id="IPR051553">
    <property type="entry name" value="Ran_GTPase-activating"/>
</dbReference>
<accession>A0A0K1PNZ0</accession>
<dbReference type="SUPFAM" id="SSF50985">
    <property type="entry name" value="RCC1/BLIP-II"/>
    <property type="match status" value="1"/>
</dbReference>
<evidence type="ECO:0000256" key="1">
    <source>
        <dbReference type="SAM" id="MobiDB-lite"/>
    </source>
</evidence>
<organism evidence="3 4">
    <name type="scientific">Labilithrix luteola</name>
    <dbReference type="NCBI Taxonomy" id="1391654"/>
    <lineage>
        <taxon>Bacteria</taxon>
        <taxon>Pseudomonadati</taxon>
        <taxon>Myxococcota</taxon>
        <taxon>Polyangia</taxon>
        <taxon>Polyangiales</taxon>
        <taxon>Labilitrichaceae</taxon>
        <taxon>Labilithrix</taxon>
    </lineage>
</organism>
<dbReference type="Pfam" id="PF13540">
    <property type="entry name" value="RCC1_2"/>
    <property type="match status" value="7"/>
</dbReference>
<dbReference type="KEGG" id="llu:AKJ09_01897"/>
<dbReference type="InterPro" id="IPR000408">
    <property type="entry name" value="Reg_chr_condens"/>
</dbReference>
<dbReference type="InterPro" id="IPR009091">
    <property type="entry name" value="RCC1/BLIP-II"/>
</dbReference>
<dbReference type="Gene3D" id="2.130.10.30">
    <property type="entry name" value="Regulator of chromosome condensation 1/beta-lactamase-inhibitor protein II"/>
    <property type="match status" value="2"/>
</dbReference>
<dbReference type="PRINTS" id="PR00633">
    <property type="entry name" value="RCCNDNSATION"/>
</dbReference>
<evidence type="ECO:0000256" key="2">
    <source>
        <dbReference type="SAM" id="SignalP"/>
    </source>
</evidence>
<keyword evidence="4" id="KW-1185">Reference proteome</keyword>
<dbReference type="Proteomes" id="UP000064967">
    <property type="component" value="Chromosome"/>
</dbReference>
<dbReference type="PANTHER" id="PTHR45982">
    <property type="entry name" value="REGULATOR OF CHROMOSOME CONDENSATION"/>
    <property type="match status" value="1"/>
</dbReference>
<reference evidence="3 4" key="1">
    <citation type="submission" date="2015-08" db="EMBL/GenBank/DDBJ databases">
        <authorList>
            <person name="Babu N.S."/>
            <person name="Beckwith C.J."/>
            <person name="Beseler K.G."/>
            <person name="Brison A."/>
            <person name="Carone J.V."/>
            <person name="Caskin T.P."/>
            <person name="Diamond M."/>
            <person name="Durham M.E."/>
            <person name="Foxe J.M."/>
            <person name="Go M."/>
            <person name="Henderson B.A."/>
            <person name="Jones I.B."/>
            <person name="McGettigan J.A."/>
            <person name="Micheletti S.J."/>
            <person name="Nasrallah M.E."/>
            <person name="Ortiz D."/>
            <person name="Piller C.R."/>
            <person name="Privatt S.R."/>
            <person name="Schneider S.L."/>
            <person name="Sharp S."/>
            <person name="Smith T.C."/>
            <person name="Stanton J.D."/>
            <person name="Ullery H.E."/>
            <person name="Wilson R.J."/>
            <person name="Serrano M.G."/>
            <person name="Buck G."/>
            <person name="Lee V."/>
            <person name="Wang Y."/>
            <person name="Carvalho R."/>
            <person name="Voegtly L."/>
            <person name="Shi R."/>
            <person name="Duckworth R."/>
            <person name="Johnson A."/>
            <person name="Loviza R."/>
            <person name="Walstead R."/>
            <person name="Shah Z."/>
            <person name="Kiflezghi M."/>
            <person name="Wade K."/>
            <person name="Ball S.L."/>
            <person name="Bradley K.W."/>
            <person name="Asai D.J."/>
            <person name="Bowman C.A."/>
            <person name="Russell D.A."/>
            <person name="Pope W.H."/>
            <person name="Jacobs-Sera D."/>
            <person name="Hendrix R.W."/>
            <person name="Hatfull G.F."/>
        </authorList>
    </citation>
    <scope>NUCLEOTIDE SEQUENCE [LARGE SCALE GENOMIC DNA]</scope>
    <source>
        <strain evidence="3 4">DSM 27648</strain>
    </source>
</reference>
<feature type="signal peptide" evidence="2">
    <location>
        <begin position="1"/>
        <end position="24"/>
    </location>
</feature>
<feature type="region of interest" description="Disordered" evidence="1">
    <location>
        <begin position="40"/>
        <end position="66"/>
    </location>
</feature>
<dbReference type="PROSITE" id="PS50012">
    <property type="entry name" value="RCC1_3"/>
    <property type="match status" value="7"/>
</dbReference>
<feature type="compositionally biased region" description="Acidic residues" evidence="1">
    <location>
        <begin position="48"/>
        <end position="57"/>
    </location>
</feature>
<dbReference type="AlphaFoldDB" id="A0A0K1PNZ0"/>
<evidence type="ECO:0000313" key="4">
    <source>
        <dbReference type="Proteomes" id="UP000064967"/>
    </source>
</evidence>
<sequence>MTRATRIALGLVVVNMVSASFMLACNAIVGVQEVRLRKADSGGTATPPDEDVTDPPEDTGTGDTSVPVTDKAIELALGLDHTCARKPDGTVKCWGGGLSGKNGSPTGDDLTTPQDLGVSDATKITAGDNHTCVIRKSKAVSCWGDNGSGQLGNGVSSGATNKPVDVTGISDAVAIAAGGAFTCAIRGSGTVSCWGAGTAGQLGDGKSTNKPNATSVSGIIDAVAIAAGTSHACVATKAGLVLCWGSGASSQIGTGASSAPVPEQVSLPGNAIGVAAGNRMSCALLQGGAVMCWGANELGQLGTGNSTIAPSNGPTTSEMVDAIKISAGANHVCALRRTGNTVSCWGQGYYGQLGDGRTRDNDQIPQASPVDVSGLDKVVSIGAGGNHACAANDIGAVFCWGDNTRGQLGDGSKTREFSPVSASGYP</sequence>
<dbReference type="PANTHER" id="PTHR45982:SF1">
    <property type="entry name" value="REGULATOR OF CHROMOSOME CONDENSATION"/>
    <property type="match status" value="1"/>
</dbReference>
<dbReference type="RefSeq" id="WP_146646714.1">
    <property type="nucleotide sequence ID" value="NZ_CP012333.1"/>
</dbReference>
<dbReference type="OrthoDB" id="5462013at2"/>